<dbReference type="AlphaFoldDB" id="A0AAE0QYI4"/>
<dbReference type="Proteomes" id="UP001274896">
    <property type="component" value="Unassembled WGS sequence"/>
</dbReference>
<evidence type="ECO:0000256" key="1">
    <source>
        <dbReference type="PROSITE-ProRule" id="PRU00047"/>
    </source>
</evidence>
<accession>A0AAE0QYI4</accession>
<comment type="caution">
    <text evidence="3">The sequence shown here is derived from an EMBL/GenBank/DDBJ whole genome shotgun (WGS) entry which is preliminary data.</text>
</comment>
<dbReference type="GO" id="GO:0008270">
    <property type="term" value="F:zinc ion binding"/>
    <property type="evidence" value="ECO:0007669"/>
    <property type="project" value="UniProtKB-KW"/>
</dbReference>
<dbReference type="GO" id="GO:0003676">
    <property type="term" value="F:nucleic acid binding"/>
    <property type="evidence" value="ECO:0007669"/>
    <property type="project" value="InterPro"/>
</dbReference>
<protein>
    <recommendedName>
        <fullName evidence="2">CCHC-type domain-containing protein</fullName>
    </recommendedName>
</protein>
<dbReference type="SUPFAM" id="SSF57756">
    <property type="entry name" value="Retrovirus zinc finger-like domains"/>
    <property type="match status" value="1"/>
</dbReference>
<dbReference type="InterPro" id="IPR036875">
    <property type="entry name" value="Znf_CCHC_sf"/>
</dbReference>
<keyword evidence="1" id="KW-0862">Zinc</keyword>
<dbReference type="PANTHER" id="PTHR47510">
    <property type="entry name" value="REVERSE TRANSCRIPTASE DOMAIN-CONTAINING PROTEIN"/>
    <property type="match status" value="1"/>
</dbReference>
<reference evidence="3" key="1">
    <citation type="submission" date="2023-06" db="EMBL/GenBank/DDBJ databases">
        <title>Male Hemibagrus guttatus genome.</title>
        <authorList>
            <person name="Bian C."/>
        </authorList>
    </citation>
    <scope>NUCLEOTIDE SEQUENCE</scope>
    <source>
        <strain evidence="3">Male_cb2023</strain>
        <tissue evidence="3">Muscle</tissue>
    </source>
</reference>
<keyword evidence="1" id="KW-0479">Metal-binding</keyword>
<dbReference type="InterPro" id="IPR036691">
    <property type="entry name" value="Endo/exonu/phosph_ase_sf"/>
</dbReference>
<feature type="domain" description="CCHC-type" evidence="2">
    <location>
        <begin position="55"/>
        <end position="71"/>
    </location>
</feature>
<sequence length="932" mass="103749">MISIGSKSDPVKHVVSFRRFTYMILNSDITELERTLTFKIDGFEYVIFVLTDSMKCFGCGKTGHLVRTCPQAAGGKTGHRAEAVLWLRTGLSRNRLLKWMRAAATDSLHWLLKEPLIHGARLDIAGNALTQTLLTSGVITLGHLVDLAGPELNDADGAAACLRLRSTRTVAQLLQTWNSALSPEEKGMLMEYCGGIERPDEEDPFPELTLTPLTVLGDFNLPSDKLHSSGLLALLNSFSLSFNSCPPTHKEGNVLDLVFTHPSPATDMTATPLHISDHHLVSFTITLPVLPKRNSQHLSLTRRNLHSISPSSVASCTLSSLPDHESFSSLPLDSATDTLLSSLSSTMDLLCPLSTIHRKNSSPAPWLSDMLRNNRRELRSAARKWKKSKLDTDLISYRMLLSKFSLDMTSAKTSFYKEKLETSAQDPRKLHNIFSSLLNPPAPPSPFSLTAEDFTTFYTEKIERICQTFTSLPTSPTSHSQHSATPSLTQLSTVASEEVLQITRSCNPTTCPLDPIPSAMLQTISPDLLPFVTTVINGSLTSGHVPTVFKKARVIPILKKPALDPSDISNYRPVSLLSFLSKILERVVCNQLSDYLMQNNLHDPNQSGFKAAHSTETALLAVTEKLHAARSAKLSSVLILLDLSIQTSFRKEKRDLSSCRQWWDHGKVLIQQLCQQYTANVTRDITKSLRELGIEMVELQTLIESTGNRGHFENLKAKKALMMDLLGTKTQGALVRSWFKGANEMDTPSQFFFGLEKKNGQSSFMHTLHTEDGRHITNSNDIGVYATNFYKDLYKSDYRDNMELLDVFYRGLIKVSPENNAALEGPLVLEELQAALNSMAGGRAPEIDGLPAEFYKFFWRELGEDLLEVLNESYREIRLPLSSRRAVITLLPKKGNLQDIKNCRPVSLLCTDYKIMSKALANRLRDIMDSIS</sequence>
<gene>
    <name evidence="3" type="ORF">QTP70_008791</name>
</gene>
<name>A0AAE0QYI4_9TELE</name>
<dbReference type="EMBL" id="JAUCMX010000008">
    <property type="protein sequence ID" value="KAK3537349.1"/>
    <property type="molecule type" value="Genomic_DNA"/>
</dbReference>
<evidence type="ECO:0000313" key="4">
    <source>
        <dbReference type="Proteomes" id="UP001274896"/>
    </source>
</evidence>
<proteinExistence type="predicted"/>
<dbReference type="SMART" id="SM00343">
    <property type="entry name" value="ZnF_C2HC"/>
    <property type="match status" value="1"/>
</dbReference>
<evidence type="ECO:0000313" key="3">
    <source>
        <dbReference type="EMBL" id="KAK3537349.1"/>
    </source>
</evidence>
<dbReference type="Gene3D" id="4.10.60.10">
    <property type="entry name" value="Zinc finger, CCHC-type"/>
    <property type="match status" value="1"/>
</dbReference>
<evidence type="ECO:0000259" key="2">
    <source>
        <dbReference type="PROSITE" id="PS50158"/>
    </source>
</evidence>
<keyword evidence="4" id="KW-1185">Reference proteome</keyword>
<organism evidence="3 4">
    <name type="scientific">Hemibagrus guttatus</name>
    <dbReference type="NCBI Taxonomy" id="175788"/>
    <lineage>
        <taxon>Eukaryota</taxon>
        <taxon>Metazoa</taxon>
        <taxon>Chordata</taxon>
        <taxon>Craniata</taxon>
        <taxon>Vertebrata</taxon>
        <taxon>Euteleostomi</taxon>
        <taxon>Actinopterygii</taxon>
        <taxon>Neopterygii</taxon>
        <taxon>Teleostei</taxon>
        <taxon>Ostariophysi</taxon>
        <taxon>Siluriformes</taxon>
        <taxon>Bagridae</taxon>
        <taxon>Hemibagrus</taxon>
    </lineage>
</organism>
<dbReference type="PANTHER" id="PTHR47510:SF3">
    <property type="entry name" value="ENDO_EXONUCLEASE_PHOSPHATASE DOMAIN-CONTAINING PROTEIN"/>
    <property type="match status" value="1"/>
</dbReference>
<dbReference type="PROSITE" id="PS50158">
    <property type="entry name" value="ZF_CCHC"/>
    <property type="match status" value="1"/>
</dbReference>
<keyword evidence="1" id="KW-0863">Zinc-finger</keyword>
<dbReference type="InterPro" id="IPR001878">
    <property type="entry name" value="Znf_CCHC"/>
</dbReference>
<dbReference type="Gene3D" id="3.60.10.10">
    <property type="entry name" value="Endonuclease/exonuclease/phosphatase"/>
    <property type="match status" value="1"/>
</dbReference>